<evidence type="ECO:0000259" key="1">
    <source>
        <dbReference type="Pfam" id="PF17680"/>
    </source>
</evidence>
<evidence type="ECO:0000313" key="3">
    <source>
        <dbReference type="Proteomes" id="UP001595962"/>
    </source>
</evidence>
<comment type="caution">
    <text evidence="2">The sequence shown here is derived from an EMBL/GenBank/DDBJ whole genome shotgun (WGS) entry which is preliminary data.</text>
</comment>
<name>A0ABV9JRS9_9GAMM</name>
<sequence>MCLLTGCSLLPDGQETASPTARSAPKKAEQPLLFYTERLADQLFAELGPIAIGQVAVVTFVDADTLKPEPAHFRFRQLGLQLQESMQTVASQLGYQVVELRATNQISLYAEHEQGLSRELAELAKQQQVRFVIAGTMTQGDYDTTVNAKLVDTEHNRVIAAASNLIPQLAFDQNEKVRMRQDKLYRLEY</sequence>
<protein>
    <submittedName>
        <fullName evidence="2">FlgO family outer membrane protein</fullName>
    </submittedName>
</protein>
<feature type="domain" description="FlgO" evidence="1">
    <location>
        <begin position="37"/>
        <end position="168"/>
    </location>
</feature>
<keyword evidence="3" id="KW-1185">Reference proteome</keyword>
<dbReference type="InterPro" id="IPR041215">
    <property type="entry name" value="FlgO_dom"/>
</dbReference>
<dbReference type="InterPro" id="IPR014549">
    <property type="entry name" value="FlgO"/>
</dbReference>
<dbReference type="RefSeq" id="WP_377336630.1">
    <property type="nucleotide sequence ID" value="NZ_JBHSGB010000017.1"/>
</dbReference>
<accession>A0ABV9JRS9</accession>
<reference evidence="3" key="1">
    <citation type="journal article" date="2019" name="Int. J. Syst. Evol. Microbiol.">
        <title>The Global Catalogue of Microorganisms (GCM) 10K type strain sequencing project: providing services to taxonomists for standard genome sequencing and annotation.</title>
        <authorList>
            <consortium name="The Broad Institute Genomics Platform"/>
            <consortium name="The Broad Institute Genome Sequencing Center for Infectious Disease"/>
            <person name="Wu L."/>
            <person name="Ma J."/>
        </authorList>
    </citation>
    <scope>NUCLEOTIDE SEQUENCE [LARGE SCALE GENOMIC DNA]</scope>
    <source>
        <strain evidence="3">DT28</strain>
    </source>
</reference>
<dbReference type="EMBL" id="JBHSGB010000017">
    <property type="protein sequence ID" value="MFC4656973.1"/>
    <property type="molecule type" value="Genomic_DNA"/>
</dbReference>
<evidence type="ECO:0000313" key="2">
    <source>
        <dbReference type="EMBL" id="MFC4656973.1"/>
    </source>
</evidence>
<dbReference type="Proteomes" id="UP001595962">
    <property type="component" value="Unassembled WGS sequence"/>
</dbReference>
<organism evidence="2 3">
    <name type="scientific">Rheinheimera marina</name>
    <dbReference type="NCBI Taxonomy" id="1774958"/>
    <lineage>
        <taxon>Bacteria</taxon>
        <taxon>Pseudomonadati</taxon>
        <taxon>Pseudomonadota</taxon>
        <taxon>Gammaproteobacteria</taxon>
        <taxon>Chromatiales</taxon>
        <taxon>Chromatiaceae</taxon>
        <taxon>Rheinheimera</taxon>
    </lineage>
</organism>
<dbReference type="PIRSF" id="PIRSF028688">
    <property type="entry name" value="UCP_imp_028688"/>
    <property type="match status" value="1"/>
</dbReference>
<gene>
    <name evidence="2" type="ORF">ACFO3I_18285</name>
</gene>
<proteinExistence type="predicted"/>
<dbReference type="Pfam" id="PF17680">
    <property type="entry name" value="FlgO"/>
    <property type="match status" value="1"/>
</dbReference>